<keyword evidence="6" id="KW-0460">Magnesium</keyword>
<evidence type="ECO:0000256" key="1">
    <source>
        <dbReference type="ARBA" id="ARBA00004477"/>
    </source>
</evidence>
<evidence type="ECO:0000256" key="7">
    <source>
        <dbReference type="ARBA" id="ARBA00022989"/>
    </source>
</evidence>
<feature type="transmembrane region" description="Helical" evidence="12">
    <location>
        <begin position="434"/>
        <end position="455"/>
    </location>
</feature>
<keyword evidence="15" id="KW-1185">Reference proteome</keyword>
<keyword evidence="8" id="KW-0342">GTP-binding</keyword>
<feature type="transmembrane region" description="Helical" evidence="12">
    <location>
        <begin position="461"/>
        <end position="479"/>
    </location>
</feature>
<evidence type="ECO:0000256" key="8">
    <source>
        <dbReference type="ARBA" id="ARBA00023134"/>
    </source>
</evidence>
<dbReference type="SUPFAM" id="SSF48340">
    <property type="entry name" value="Interferon-induced guanylate-binding protein 1 (GBP1), C-terminal domain"/>
    <property type="match status" value="1"/>
</dbReference>
<name>A0A7M5WQA7_9CNID</name>
<sequence length="531" mass="60156">MSNEESRNTTDGVEEVREGPLCILEALDDHTFELNAKALESILLRPSISDKKVVVVSVAGAFRKGKSFLLDFFLRYLEKDGEDDWMGEQDEDLKGFPWRGGADRETTGIMMWSKPFVVTLPSNEQVVVLLMDTQGAFDSSSTVKDCATVFAISTLISSVQVYNISANLQEDNLQHLQLFTDYGCLAMDGMEGEKPFQRLEFLIRDWSYPYEFGYGDGQAFLDKRLQLDQSSHEELRRTRQQIYNCFEKLGCFLMPHPGKHVATNPNFKGRLRDIDGEFKEYLDQLVPRLLAPSNLLVKSINGSDLTCRELLEYFIAYMKMFAAGELPEPKTMLQATAEANNRAAVAKSLEEYRRDMEELCGGDAPYLNPRELENRSEIYRNKALTLFNATRKMGGPEISREFEELLNKDIDEAYVNFIKINDSKNIFNAARTPAVFLVIIVISYMVSGFCLMIGLGSLASLFNLVLGLALLAVVTWAYVRFSGELREIGSQLDTVAEWIWDEVFMAAYSAMLEKGAQSMVERQKTGRKKKD</sequence>
<keyword evidence="7 12" id="KW-1133">Transmembrane helix</keyword>
<dbReference type="CDD" id="cd01851">
    <property type="entry name" value="GBP"/>
    <property type="match status" value="1"/>
</dbReference>
<dbReference type="OrthoDB" id="6017956at2759"/>
<evidence type="ECO:0000256" key="11">
    <source>
        <dbReference type="PROSITE-ProRule" id="PRU01052"/>
    </source>
</evidence>
<dbReference type="GO" id="GO:0005525">
    <property type="term" value="F:GTP binding"/>
    <property type="evidence" value="ECO:0007669"/>
    <property type="project" value="UniProtKB-KW"/>
</dbReference>
<comment type="subcellular location">
    <subcellularLocation>
        <location evidence="1">Endoplasmic reticulum membrane</location>
        <topology evidence="1">Multi-pass membrane protein</topology>
    </subcellularLocation>
</comment>
<evidence type="ECO:0000256" key="3">
    <source>
        <dbReference type="ARBA" id="ARBA00022741"/>
    </source>
</evidence>
<keyword evidence="3" id="KW-0547">Nucleotide-binding</keyword>
<evidence type="ECO:0000256" key="5">
    <source>
        <dbReference type="ARBA" id="ARBA00022824"/>
    </source>
</evidence>
<accession>A0A7M5WQA7</accession>
<feature type="domain" description="GB1/RHD3-type G" evidence="13">
    <location>
        <begin position="50"/>
        <end position="305"/>
    </location>
</feature>
<dbReference type="Gene3D" id="1.20.58.420">
    <property type="entry name" value="AHSP"/>
    <property type="match status" value="1"/>
</dbReference>
<dbReference type="Gene3D" id="3.40.50.300">
    <property type="entry name" value="P-loop containing nucleotide triphosphate hydrolases"/>
    <property type="match status" value="1"/>
</dbReference>
<keyword evidence="4" id="KW-0378">Hydrolase</keyword>
<comment type="similarity">
    <text evidence="11">Belongs to the TRAFAC class dynamin-like GTPase superfamily. GB1/RHD3 GTPase family.</text>
</comment>
<dbReference type="FunFam" id="1.20.58.420:FF:000001">
    <property type="entry name" value="Atlastin-1 isoform 1"/>
    <property type="match status" value="1"/>
</dbReference>
<dbReference type="InterPro" id="IPR015894">
    <property type="entry name" value="Guanylate-bd_N"/>
</dbReference>
<comment type="catalytic activity">
    <reaction evidence="10">
        <text>GTP + H2O = GDP + phosphate + H(+)</text>
        <dbReference type="Rhea" id="RHEA:19669"/>
        <dbReference type="ChEBI" id="CHEBI:15377"/>
        <dbReference type="ChEBI" id="CHEBI:15378"/>
        <dbReference type="ChEBI" id="CHEBI:37565"/>
        <dbReference type="ChEBI" id="CHEBI:43474"/>
        <dbReference type="ChEBI" id="CHEBI:58189"/>
    </reaction>
    <physiologicalReaction direction="left-to-right" evidence="10">
        <dbReference type="Rhea" id="RHEA:19670"/>
    </physiologicalReaction>
</comment>
<dbReference type="InterPro" id="IPR030386">
    <property type="entry name" value="G_GB1_RHD3_dom"/>
</dbReference>
<proteinExistence type="inferred from homology"/>
<evidence type="ECO:0000256" key="9">
    <source>
        <dbReference type="ARBA" id="ARBA00023136"/>
    </source>
</evidence>
<dbReference type="SUPFAM" id="SSF52540">
    <property type="entry name" value="P-loop containing nucleoside triphosphate hydrolases"/>
    <property type="match status" value="1"/>
</dbReference>
<dbReference type="PROSITE" id="PS51715">
    <property type="entry name" value="G_GB1_RHD3"/>
    <property type="match status" value="1"/>
</dbReference>
<dbReference type="InterPro" id="IPR036543">
    <property type="entry name" value="Guanylate-bd_C_sf"/>
</dbReference>
<dbReference type="GeneID" id="136799587"/>
<dbReference type="Pfam" id="PF02263">
    <property type="entry name" value="GBP"/>
    <property type="match status" value="1"/>
</dbReference>
<dbReference type="PANTHER" id="PTHR10751">
    <property type="entry name" value="GUANYLATE BINDING PROTEIN"/>
    <property type="match status" value="1"/>
</dbReference>
<keyword evidence="9 12" id="KW-0472">Membrane</keyword>
<protein>
    <recommendedName>
        <fullName evidence="13">GB1/RHD3-type G domain-containing protein</fullName>
    </recommendedName>
</protein>
<dbReference type="EnsemblMetazoa" id="CLYHEMT001178.1">
    <property type="protein sequence ID" value="CLYHEMP001178.1"/>
    <property type="gene ID" value="CLYHEMG001178"/>
</dbReference>
<organism evidence="14 15">
    <name type="scientific">Clytia hemisphaerica</name>
    <dbReference type="NCBI Taxonomy" id="252671"/>
    <lineage>
        <taxon>Eukaryota</taxon>
        <taxon>Metazoa</taxon>
        <taxon>Cnidaria</taxon>
        <taxon>Hydrozoa</taxon>
        <taxon>Hydroidolina</taxon>
        <taxon>Leptothecata</taxon>
        <taxon>Obeliida</taxon>
        <taxon>Clytiidae</taxon>
        <taxon>Clytia</taxon>
    </lineage>
</organism>
<dbReference type="Proteomes" id="UP000594262">
    <property type="component" value="Unplaced"/>
</dbReference>
<evidence type="ECO:0000313" key="14">
    <source>
        <dbReference type="EnsemblMetazoa" id="CLYHEMP001178.1"/>
    </source>
</evidence>
<evidence type="ECO:0000256" key="12">
    <source>
        <dbReference type="SAM" id="Phobius"/>
    </source>
</evidence>
<dbReference type="FunFam" id="3.40.50.300:FF:004169">
    <property type="entry name" value="Atlastin 3"/>
    <property type="match status" value="1"/>
</dbReference>
<evidence type="ECO:0000256" key="4">
    <source>
        <dbReference type="ARBA" id="ARBA00022801"/>
    </source>
</evidence>
<dbReference type="InterPro" id="IPR027417">
    <property type="entry name" value="P-loop_NTPase"/>
</dbReference>
<reference evidence="14" key="1">
    <citation type="submission" date="2021-01" db="UniProtKB">
        <authorList>
            <consortium name="EnsemblMetazoa"/>
        </authorList>
    </citation>
    <scope>IDENTIFICATION</scope>
</reference>
<keyword evidence="2 12" id="KW-0812">Transmembrane</keyword>
<dbReference type="GO" id="GO:0003924">
    <property type="term" value="F:GTPase activity"/>
    <property type="evidence" value="ECO:0007669"/>
    <property type="project" value="InterPro"/>
</dbReference>
<dbReference type="AlphaFoldDB" id="A0A7M5WQA7"/>
<evidence type="ECO:0000313" key="15">
    <source>
        <dbReference type="Proteomes" id="UP000594262"/>
    </source>
</evidence>
<dbReference type="RefSeq" id="XP_066912411.1">
    <property type="nucleotide sequence ID" value="XM_067056310.1"/>
</dbReference>
<evidence type="ECO:0000259" key="13">
    <source>
        <dbReference type="PROSITE" id="PS51715"/>
    </source>
</evidence>
<evidence type="ECO:0000256" key="10">
    <source>
        <dbReference type="ARBA" id="ARBA00049117"/>
    </source>
</evidence>
<dbReference type="GO" id="GO:0005789">
    <property type="term" value="C:endoplasmic reticulum membrane"/>
    <property type="evidence" value="ECO:0007669"/>
    <property type="project" value="UniProtKB-SubCell"/>
</dbReference>
<evidence type="ECO:0000256" key="2">
    <source>
        <dbReference type="ARBA" id="ARBA00022692"/>
    </source>
</evidence>
<keyword evidence="5" id="KW-0256">Endoplasmic reticulum</keyword>
<evidence type="ECO:0000256" key="6">
    <source>
        <dbReference type="ARBA" id="ARBA00022842"/>
    </source>
</evidence>